<feature type="transmembrane region" description="Helical" evidence="1">
    <location>
        <begin position="83"/>
        <end position="103"/>
    </location>
</feature>
<keyword evidence="3" id="KW-1185">Reference proteome</keyword>
<accession>A0A2S1SL02</accession>
<organism evidence="2 3">
    <name type="scientific">Flavobacterium pallidum</name>
    <dbReference type="NCBI Taxonomy" id="2172098"/>
    <lineage>
        <taxon>Bacteria</taxon>
        <taxon>Pseudomonadati</taxon>
        <taxon>Bacteroidota</taxon>
        <taxon>Flavobacteriia</taxon>
        <taxon>Flavobacteriales</taxon>
        <taxon>Flavobacteriaceae</taxon>
        <taxon>Flavobacterium</taxon>
    </lineage>
</organism>
<protein>
    <recommendedName>
        <fullName evidence="4">Glycosyltransferase RgtA/B/C/D-like domain-containing protein</fullName>
    </recommendedName>
</protein>
<dbReference type="Proteomes" id="UP000244937">
    <property type="component" value="Chromosome"/>
</dbReference>
<reference evidence="2 3" key="1">
    <citation type="submission" date="2018-05" db="EMBL/GenBank/DDBJ databases">
        <title>Genome sequencing of Flavobacterium sp. HYN0049.</title>
        <authorList>
            <person name="Yi H."/>
            <person name="Baek C."/>
        </authorList>
    </citation>
    <scope>NUCLEOTIDE SEQUENCE [LARGE SCALE GENOMIC DNA]</scope>
    <source>
        <strain evidence="2 3">HYN0049</strain>
    </source>
</reference>
<keyword evidence="1" id="KW-0472">Membrane</keyword>
<evidence type="ECO:0000313" key="2">
    <source>
        <dbReference type="EMBL" id="AWI27017.1"/>
    </source>
</evidence>
<feature type="transmembrane region" description="Helical" evidence="1">
    <location>
        <begin position="12"/>
        <end position="32"/>
    </location>
</feature>
<feature type="transmembrane region" description="Helical" evidence="1">
    <location>
        <begin position="139"/>
        <end position="156"/>
    </location>
</feature>
<evidence type="ECO:0008006" key="4">
    <source>
        <dbReference type="Google" id="ProtNLM"/>
    </source>
</evidence>
<feature type="transmembrane region" description="Helical" evidence="1">
    <location>
        <begin position="289"/>
        <end position="308"/>
    </location>
</feature>
<gene>
    <name evidence="2" type="ORF">HYN49_14500</name>
</gene>
<feature type="transmembrane region" description="Helical" evidence="1">
    <location>
        <begin position="314"/>
        <end position="329"/>
    </location>
</feature>
<dbReference type="RefSeq" id="WP_108904788.1">
    <property type="nucleotide sequence ID" value="NZ_CP029187.1"/>
</dbReference>
<dbReference type="OrthoDB" id="1489163at2"/>
<evidence type="ECO:0000256" key="1">
    <source>
        <dbReference type="SAM" id="Phobius"/>
    </source>
</evidence>
<dbReference type="AlphaFoldDB" id="A0A2S1SL02"/>
<feature type="transmembrane region" description="Helical" evidence="1">
    <location>
        <begin position="168"/>
        <end position="197"/>
    </location>
</feature>
<name>A0A2S1SL02_9FLAO</name>
<evidence type="ECO:0000313" key="3">
    <source>
        <dbReference type="Proteomes" id="UP000244937"/>
    </source>
</evidence>
<proteinExistence type="predicted"/>
<feature type="transmembrane region" description="Helical" evidence="1">
    <location>
        <begin position="256"/>
        <end position="277"/>
    </location>
</feature>
<keyword evidence="1" id="KW-0812">Transmembrane</keyword>
<keyword evidence="1" id="KW-1133">Transmembrane helix</keyword>
<dbReference type="EMBL" id="CP029187">
    <property type="protein sequence ID" value="AWI27017.1"/>
    <property type="molecule type" value="Genomic_DNA"/>
</dbReference>
<feature type="transmembrane region" description="Helical" evidence="1">
    <location>
        <begin position="115"/>
        <end position="133"/>
    </location>
</feature>
<sequence length="460" mass="53185">MAIKGPQKYGHLIDYGLVVCIIPLLASVYYGIILPVSYDEAWTFIHFTNKGFITSVTHYPAPNNHILHSVITNVTKYIPWLPVLFKLRISSIIVNFLSMIVLFRMVRKHFNVKMAFAVVAISSMLFMNVYYSYMSRGYALYNLFFISALYAAFDILKNIHIRKNWIFFSIFCVLGLYTVPTFLYAFIILNAFILISIRKMTLMQLLSGCSVTCCTFLLYLPVMLHDGIGSLTKASHQWAMGFYQAAKSMPGYYLDIFRQISGIHWGLFAVLIGFSCYKLWKKRDRSDMTFAFVMLVMPAIILPIHHLVPYVRVFNYYSAVLVLIALLPYKNHIGQLQQKVLLPVLIVIQTGLLVNFNHEVYQFEEKDLAINITADKIIPKVIGNKNYFLDGVILNANLEFHLITEGYRNYNIMYCKPFAVSVDTLSGYDYAFVRKDLDMSLKKTVFQSTFYYNIYKISRR</sequence>
<dbReference type="KEGG" id="fpal:HYN49_14500"/>